<comment type="caution">
    <text evidence="1">The sequence shown here is derived from an EMBL/GenBank/DDBJ whole genome shotgun (WGS) entry which is preliminary data.</text>
</comment>
<organism evidence="1 2">
    <name type="scientific">Pseudomonas syringae pv. pisi str. 1704B</name>
    <dbReference type="NCBI Taxonomy" id="629263"/>
    <lineage>
        <taxon>Bacteria</taxon>
        <taxon>Pseudomonadati</taxon>
        <taxon>Pseudomonadota</taxon>
        <taxon>Gammaproteobacteria</taxon>
        <taxon>Pseudomonadales</taxon>
        <taxon>Pseudomonadaceae</taxon>
        <taxon>Pseudomonas</taxon>
        <taxon>Pseudomonas syringae</taxon>
    </lineage>
</organism>
<reference evidence="1 2" key="1">
    <citation type="journal article" date="2011" name="PLoS Pathog.">
        <title>Dynamic evolution of pathogenicity revealed by sequencing and comparative genomics of 19 Pseudomonas syringae isolates.</title>
        <authorList>
            <person name="Baltrus D.A."/>
            <person name="Nishimura M.T."/>
            <person name="Romanchuk A."/>
            <person name="Chang J.H."/>
            <person name="Mukhtar M.S."/>
            <person name="Cherkis K."/>
            <person name="Roach J."/>
            <person name="Grant S.R."/>
            <person name="Jones C.D."/>
            <person name="Dangl J.L."/>
        </authorList>
    </citation>
    <scope>NUCLEOTIDE SEQUENCE [LARGE SCALE GENOMIC DNA]</scope>
    <source>
        <strain evidence="1 2">1704B</strain>
    </source>
</reference>
<protein>
    <submittedName>
        <fullName evidence="1">Uncharacterized protein</fullName>
    </submittedName>
</protein>
<keyword evidence="2" id="KW-1185">Reference proteome</keyword>
<dbReference type="AlphaFoldDB" id="F3GPV6"/>
<dbReference type="Proteomes" id="UP000004986">
    <property type="component" value="Unassembled WGS sequence"/>
</dbReference>
<evidence type="ECO:0000313" key="1">
    <source>
        <dbReference type="EMBL" id="EGH49109.1"/>
    </source>
</evidence>
<feature type="non-terminal residue" evidence="1">
    <location>
        <position position="61"/>
    </location>
</feature>
<feature type="non-terminal residue" evidence="1">
    <location>
        <position position="1"/>
    </location>
</feature>
<gene>
    <name evidence="1" type="ORF">PSYPI_44866</name>
</gene>
<accession>F3GPV6</accession>
<proteinExistence type="predicted"/>
<sequence>RNGAEAGGHLLFVAEQLWDEQKGRSGDLLLDSLQIHQYLTKDINAKEQQLTDAQPPLPIPL</sequence>
<dbReference type="EMBL" id="AEAI01003841">
    <property type="protein sequence ID" value="EGH49109.1"/>
    <property type="molecule type" value="Genomic_DNA"/>
</dbReference>
<name>F3GPV6_PSESJ</name>
<evidence type="ECO:0000313" key="2">
    <source>
        <dbReference type="Proteomes" id="UP000004986"/>
    </source>
</evidence>